<dbReference type="InterPro" id="IPR025534">
    <property type="entry name" value="DUF4420"/>
</dbReference>
<dbReference type="Proteomes" id="UP000286114">
    <property type="component" value="Unassembled WGS sequence"/>
</dbReference>
<proteinExistence type="predicted"/>
<dbReference type="AlphaFoldDB" id="A0A413X898"/>
<reference evidence="1 2" key="1">
    <citation type="submission" date="2018-08" db="EMBL/GenBank/DDBJ databases">
        <title>A genome reference for cultivated species of the human gut microbiota.</title>
        <authorList>
            <person name="Zou Y."/>
            <person name="Xue W."/>
            <person name="Luo G."/>
        </authorList>
    </citation>
    <scope>NUCLEOTIDE SEQUENCE [LARGE SCALE GENOMIC DNA]</scope>
    <source>
        <strain evidence="1 2">AM39-1</strain>
    </source>
</reference>
<organism evidence="1 2">
    <name type="scientific">Bacteroides uniformis</name>
    <dbReference type="NCBI Taxonomy" id="820"/>
    <lineage>
        <taxon>Bacteria</taxon>
        <taxon>Pseudomonadati</taxon>
        <taxon>Bacteroidota</taxon>
        <taxon>Bacteroidia</taxon>
        <taxon>Bacteroidales</taxon>
        <taxon>Bacteroidaceae</taxon>
        <taxon>Bacteroides</taxon>
    </lineage>
</organism>
<dbReference type="Pfam" id="PF14390">
    <property type="entry name" value="DUF4420"/>
    <property type="match status" value="1"/>
</dbReference>
<name>A0A413X898_BACUN</name>
<protein>
    <submittedName>
        <fullName evidence="1">PD-(D/E)XK motif protein</fullName>
    </submittedName>
</protein>
<gene>
    <name evidence="1" type="ORF">DW873_10720</name>
</gene>
<evidence type="ECO:0000313" key="2">
    <source>
        <dbReference type="Proteomes" id="UP000286114"/>
    </source>
</evidence>
<comment type="caution">
    <text evidence="1">The sequence shown here is derived from an EMBL/GenBank/DDBJ whole genome shotgun (WGS) entry which is preliminary data.</text>
</comment>
<dbReference type="EMBL" id="QSHA01000007">
    <property type="protein sequence ID" value="RHB72812.1"/>
    <property type="molecule type" value="Genomic_DNA"/>
</dbReference>
<sequence>MIVADKFKEHFAPGHFSRVDTEHPLDIYIGVDDQCHYALEFRGQFIPQNVKSSNSIGIKQYTTRFFSGIIFSLNEQDMLDNFCVFCDDIITSTATTTDAMCGYKLVINRFYAWKKMFQTKSKIMDESRIMGLIGELLFLRDYMIPTYGESIALRAWSGQELTHKDFSLDTVWYETKAISTGKATVKISSLEQLQSPNNGELVVFQLEKMSPAYAGVNLNKLASEILKKLDSDEHKDIFINKLVDSGFSFEAIYNEYVYEVSDADRYLVDASFPRLVTDDVNEAIVKVQYELLLSYVQQYKIEWHYGN</sequence>
<accession>A0A413X898</accession>
<dbReference type="RefSeq" id="WP_117881144.1">
    <property type="nucleotide sequence ID" value="NZ_QRLB01000006.1"/>
</dbReference>
<evidence type="ECO:0000313" key="1">
    <source>
        <dbReference type="EMBL" id="RHB72812.1"/>
    </source>
</evidence>